<dbReference type="AlphaFoldDB" id="A0AA40DTP5"/>
<feature type="compositionally biased region" description="Basic residues" evidence="1">
    <location>
        <begin position="42"/>
        <end position="54"/>
    </location>
</feature>
<keyword evidence="3" id="KW-1185">Reference proteome</keyword>
<feature type="region of interest" description="Disordered" evidence="1">
    <location>
        <begin position="39"/>
        <end position="99"/>
    </location>
</feature>
<evidence type="ECO:0000313" key="2">
    <source>
        <dbReference type="EMBL" id="KAK0711498.1"/>
    </source>
</evidence>
<gene>
    <name evidence="2" type="ORF">B0H67DRAFT_585528</name>
</gene>
<comment type="caution">
    <text evidence="2">The sequence shown here is derived from an EMBL/GenBank/DDBJ whole genome shotgun (WGS) entry which is preliminary data.</text>
</comment>
<organism evidence="2 3">
    <name type="scientific">Lasiosphaeris hirsuta</name>
    <dbReference type="NCBI Taxonomy" id="260670"/>
    <lineage>
        <taxon>Eukaryota</taxon>
        <taxon>Fungi</taxon>
        <taxon>Dikarya</taxon>
        <taxon>Ascomycota</taxon>
        <taxon>Pezizomycotina</taxon>
        <taxon>Sordariomycetes</taxon>
        <taxon>Sordariomycetidae</taxon>
        <taxon>Sordariales</taxon>
        <taxon>Lasiosphaeriaceae</taxon>
        <taxon>Lasiosphaeris</taxon>
    </lineage>
</organism>
<evidence type="ECO:0000313" key="3">
    <source>
        <dbReference type="Proteomes" id="UP001172102"/>
    </source>
</evidence>
<sequence>MKLANCARALEQIHGRGEEQKGDAILFWYCAVPLRTPGRMPHERKKKEFGRARKVQTDLAPPPARRRSCKDHPHPGTGRSCPTPLVPSRKWQGGTVQSPTAAGLPSQALPVFDASVWRTAVPLVGLSRHRGLREPCPQDPWYSKLSFSQYSHILTRSDSLPIFG</sequence>
<proteinExistence type="predicted"/>
<reference evidence="2" key="1">
    <citation type="submission" date="2023-06" db="EMBL/GenBank/DDBJ databases">
        <title>Genome-scale phylogeny and comparative genomics of the fungal order Sordariales.</title>
        <authorList>
            <consortium name="Lawrence Berkeley National Laboratory"/>
            <person name="Hensen N."/>
            <person name="Bonometti L."/>
            <person name="Westerberg I."/>
            <person name="Brannstrom I.O."/>
            <person name="Guillou S."/>
            <person name="Cros-Aarteil S."/>
            <person name="Calhoun S."/>
            <person name="Haridas S."/>
            <person name="Kuo A."/>
            <person name="Mondo S."/>
            <person name="Pangilinan J."/>
            <person name="Riley R."/>
            <person name="Labutti K."/>
            <person name="Andreopoulos B."/>
            <person name="Lipzen A."/>
            <person name="Chen C."/>
            <person name="Yanf M."/>
            <person name="Daum C."/>
            <person name="Ng V."/>
            <person name="Clum A."/>
            <person name="Steindorff A."/>
            <person name="Ohm R."/>
            <person name="Martin F."/>
            <person name="Silar P."/>
            <person name="Natvig D."/>
            <person name="Lalanne C."/>
            <person name="Gautier V."/>
            <person name="Ament-Velasquez S.L."/>
            <person name="Kruys A."/>
            <person name="Hutchinson M.I."/>
            <person name="Powell A.J."/>
            <person name="Barry K."/>
            <person name="Miller A.N."/>
            <person name="Grigoriev I.V."/>
            <person name="Debuchy R."/>
            <person name="Gladieux P."/>
            <person name="Thoren M.H."/>
            <person name="Johannesson H."/>
        </authorList>
    </citation>
    <scope>NUCLEOTIDE SEQUENCE</scope>
    <source>
        <strain evidence="2">SMH4607-1</strain>
    </source>
</reference>
<name>A0AA40DTP5_9PEZI</name>
<evidence type="ECO:0000256" key="1">
    <source>
        <dbReference type="SAM" id="MobiDB-lite"/>
    </source>
</evidence>
<dbReference type="Proteomes" id="UP001172102">
    <property type="component" value="Unassembled WGS sequence"/>
</dbReference>
<protein>
    <submittedName>
        <fullName evidence="2">Uncharacterized protein</fullName>
    </submittedName>
</protein>
<dbReference type="EMBL" id="JAUKUA010000005">
    <property type="protein sequence ID" value="KAK0711498.1"/>
    <property type="molecule type" value="Genomic_DNA"/>
</dbReference>
<accession>A0AA40DTP5</accession>